<gene>
    <name evidence="10" type="primary">clpB</name>
    <name evidence="12" type="ORF">A3F84_10600</name>
</gene>
<evidence type="ECO:0000256" key="3">
    <source>
        <dbReference type="ARBA" id="ARBA00022741"/>
    </source>
</evidence>
<dbReference type="Pfam" id="PF10431">
    <property type="entry name" value="ClpB_D2-small"/>
    <property type="match status" value="1"/>
</dbReference>
<dbReference type="GO" id="GO:0034605">
    <property type="term" value="P:cellular response to heat"/>
    <property type="evidence" value="ECO:0007669"/>
    <property type="project" value="TreeGrafter"/>
</dbReference>
<dbReference type="InterPro" id="IPR018368">
    <property type="entry name" value="ClpA/B_CS1"/>
</dbReference>
<evidence type="ECO:0000256" key="6">
    <source>
        <dbReference type="ARBA" id="ARBA00023186"/>
    </source>
</evidence>
<dbReference type="PRINTS" id="PR00300">
    <property type="entry name" value="CLPPROTEASEA"/>
</dbReference>
<dbReference type="NCBIfam" id="TIGR03346">
    <property type="entry name" value="chaperone_ClpB"/>
    <property type="match status" value="1"/>
</dbReference>
<dbReference type="Gene3D" id="1.10.8.60">
    <property type="match status" value="1"/>
</dbReference>
<dbReference type="Gene3D" id="3.40.50.300">
    <property type="entry name" value="P-loop containing nucleotide triphosphate hydrolases"/>
    <property type="match status" value="3"/>
</dbReference>
<reference evidence="12 13" key="1">
    <citation type="journal article" date="2016" name="Nat. Commun.">
        <title>Thousands of microbial genomes shed light on interconnected biogeochemical processes in an aquifer system.</title>
        <authorList>
            <person name="Anantharaman K."/>
            <person name="Brown C.T."/>
            <person name="Hug L.A."/>
            <person name="Sharon I."/>
            <person name="Castelle C.J."/>
            <person name="Probst A.J."/>
            <person name="Thomas B.C."/>
            <person name="Singh A."/>
            <person name="Wilkins M.J."/>
            <person name="Karaoz U."/>
            <person name="Brodie E.L."/>
            <person name="Williams K.H."/>
            <person name="Hubbard S.S."/>
            <person name="Banfield J.F."/>
        </authorList>
    </citation>
    <scope>NUCLEOTIDE SEQUENCE [LARGE SCALE GENOMIC DNA]</scope>
    <source>
        <strain evidence="13">RIFCSPLOWO2_12_FULL_64_10</strain>
    </source>
</reference>
<evidence type="ECO:0000256" key="5">
    <source>
        <dbReference type="ARBA" id="ARBA00023054"/>
    </source>
</evidence>
<evidence type="ECO:0000256" key="7">
    <source>
        <dbReference type="ARBA" id="ARBA00026057"/>
    </source>
</evidence>
<dbReference type="Pfam" id="PF02861">
    <property type="entry name" value="Clp_N"/>
    <property type="match status" value="1"/>
</dbReference>
<sequence>MRTDRLTQRSLGAIQSAQEAARERHHSQIDLEHLLLALLDQEEGAAVSVLTKAGADVGEVRRRLTAALDRLPRAYAEGGQIHVSGAFNEVMDRAWKEAQQLKDEYLSVEHLLLAMVEARQTAVGRLLAEVGVTRDRLYAALRQVRGNQRATDPDPESKYQALEKYSRDLTKAAREGKLDPVIGREEEIRRVIQVLSRRTKNNPVLIGEPGVGKTAIVEGLAQKIVAGEVPESLKDRRVVALDVGAMVAGSKFRGEFEERLKAVLKEVEAAQGAIVLFIDELHTIVGAGAVGGSMDASNMLKPALARGELRCVGATTLDEYREHVEKDAALERRFAPVLVGEPSAEDTISILRGLKERYEVHHGVRIQDGALVAAATLAERYITDRFLPDKAIDLIDEAAANLRIEIDSMPAELDEVEKRIRQLEIEREAVKREKDAAERLRPIEKELAELNEERDRLRAHWLAEKEAITQIRALKGRAEALKLEAERAERTADYERAARIRYGEMIQLQKELEGANARLAEVQRERKMLKEEVDEEDVAEVISKWTGIPVSRLVEGEIEKLTRMEERLHERVVGQEEAVSAVSNAVRRARAGLGDQNRPIGSFMFLGPSGVGKTLLAKALAEFLFDDEGAMVRVDMSEYMEKHAVSRLIGAPPGYVGYEEGGQLTEAVRRRPYQVILFDEVEKAHPDVFNALLQLLDDGRLTDGQGRTVNFKNTVVIMTSNVGSPLIGDYGEAEYERMRERVMEALRDSFRPEFLNRLDEIIIFHRLDRGRMKEIVEREVGHLRRRLTGHAKVGLEVTDAARALLAEAGYDPTYGARPLKRTIQRMIENPLALDLLERRFAEGEKVVVDAEGEKVVFRKGATERKVA</sequence>
<dbReference type="Proteomes" id="UP000178606">
    <property type="component" value="Unassembled WGS sequence"/>
</dbReference>
<name>A0A1F6D603_HANXR</name>
<dbReference type="CDD" id="cd19499">
    <property type="entry name" value="RecA-like_ClpB_Hsp104-like"/>
    <property type="match status" value="1"/>
</dbReference>
<protein>
    <recommendedName>
        <fullName evidence="10">Chaperone protein ClpB</fullName>
    </recommendedName>
</protein>
<evidence type="ECO:0000256" key="2">
    <source>
        <dbReference type="ARBA" id="ARBA00022737"/>
    </source>
</evidence>
<evidence type="ECO:0000256" key="1">
    <source>
        <dbReference type="ARBA" id="ARBA00008675"/>
    </source>
</evidence>
<dbReference type="PANTHER" id="PTHR11638">
    <property type="entry name" value="ATP-DEPENDENT CLP PROTEASE"/>
    <property type="match status" value="1"/>
</dbReference>
<comment type="caution">
    <text evidence="12">The sequence shown here is derived from an EMBL/GenBank/DDBJ whole genome shotgun (WGS) entry which is preliminary data.</text>
</comment>
<dbReference type="InterPro" id="IPR003959">
    <property type="entry name" value="ATPase_AAA_core"/>
</dbReference>
<dbReference type="Gene3D" id="1.10.1780.10">
    <property type="entry name" value="Clp, N-terminal domain"/>
    <property type="match status" value="1"/>
</dbReference>
<dbReference type="FunFam" id="3.40.50.300:FF:000010">
    <property type="entry name" value="Chaperone clpB 1, putative"/>
    <property type="match status" value="1"/>
</dbReference>
<feature type="coiled-coil region" evidence="10">
    <location>
        <begin position="399"/>
        <end position="539"/>
    </location>
</feature>
<dbReference type="InterPro" id="IPR003593">
    <property type="entry name" value="AAA+_ATPase"/>
</dbReference>
<comment type="subcellular location">
    <subcellularLocation>
        <location evidence="10">Cytoplasm</location>
    </subcellularLocation>
</comment>
<dbReference type="PANTHER" id="PTHR11638:SF18">
    <property type="entry name" value="HEAT SHOCK PROTEIN 104"/>
    <property type="match status" value="1"/>
</dbReference>
<keyword evidence="3 9" id="KW-0547">Nucleotide-binding</keyword>
<dbReference type="AlphaFoldDB" id="A0A1F6D603"/>
<dbReference type="InterPro" id="IPR001270">
    <property type="entry name" value="ClpA/B"/>
</dbReference>
<accession>A0A1F6D603</accession>
<evidence type="ECO:0000256" key="10">
    <source>
        <dbReference type="RuleBase" id="RU362034"/>
    </source>
</evidence>
<dbReference type="Pfam" id="PF00004">
    <property type="entry name" value="AAA"/>
    <property type="match status" value="1"/>
</dbReference>
<dbReference type="SUPFAM" id="SSF52540">
    <property type="entry name" value="P-loop containing nucleoside triphosphate hydrolases"/>
    <property type="match status" value="2"/>
</dbReference>
<evidence type="ECO:0000256" key="9">
    <source>
        <dbReference type="RuleBase" id="RU004432"/>
    </source>
</evidence>
<keyword evidence="10" id="KW-0346">Stress response</keyword>
<dbReference type="InterPro" id="IPR017730">
    <property type="entry name" value="Chaperonin_ClpB"/>
</dbReference>
<dbReference type="PROSITE" id="PS00870">
    <property type="entry name" value="CLPAB_1"/>
    <property type="match status" value="1"/>
</dbReference>
<dbReference type="InterPro" id="IPR028299">
    <property type="entry name" value="ClpA/B_CS2"/>
</dbReference>
<dbReference type="Pfam" id="PF07724">
    <property type="entry name" value="AAA_2"/>
    <property type="match status" value="1"/>
</dbReference>
<dbReference type="InterPro" id="IPR027417">
    <property type="entry name" value="P-loop_NTPase"/>
</dbReference>
<dbReference type="InterPro" id="IPR050130">
    <property type="entry name" value="ClpA_ClpB"/>
</dbReference>
<dbReference type="EMBL" id="MFKF01000023">
    <property type="protein sequence ID" value="OGG56836.1"/>
    <property type="molecule type" value="Genomic_DNA"/>
</dbReference>
<evidence type="ECO:0000256" key="8">
    <source>
        <dbReference type="PROSITE-ProRule" id="PRU01251"/>
    </source>
</evidence>
<comment type="subunit">
    <text evidence="7">Homohexamer. The oligomerization is ATP-dependent.</text>
</comment>
<dbReference type="InterPro" id="IPR004176">
    <property type="entry name" value="Clp_R_N"/>
</dbReference>
<feature type="domain" description="Clp R" evidence="11">
    <location>
        <begin position="3"/>
        <end position="147"/>
    </location>
</feature>
<dbReference type="PROSITE" id="PS51903">
    <property type="entry name" value="CLP_R"/>
    <property type="match status" value="1"/>
</dbReference>
<dbReference type="GO" id="GO:0005524">
    <property type="term" value="F:ATP binding"/>
    <property type="evidence" value="ECO:0007669"/>
    <property type="project" value="UniProtKB-UniRule"/>
</dbReference>
<dbReference type="Pfam" id="PF17871">
    <property type="entry name" value="AAA_lid_9"/>
    <property type="match status" value="1"/>
</dbReference>
<evidence type="ECO:0000313" key="12">
    <source>
        <dbReference type="EMBL" id="OGG56836.1"/>
    </source>
</evidence>
<dbReference type="GO" id="GO:0042026">
    <property type="term" value="P:protein refolding"/>
    <property type="evidence" value="ECO:0007669"/>
    <property type="project" value="UniProtKB-UniRule"/>
</dbReference>
<dbReference type="FunFam" id="3.40.50.300:FF:000025">
    <property type="entry name" value="ATP-dependent Clp protease subunit"/>
    <property type="match status" value="1"/>
</dbReference>
<keyword evidence="2 8" id="KW-0677">Repeat</keyword>
<organism evidence="12 13">
    <name type="scientific">Handelsmanbacteria sp. (strain RIFCSPLOWO2_12_FULL_64_10)</name>
    <dbReference type="NCBI Taxonomy" id="1817868"/>
    <lineage>
        <taxon>Bacteria</taxon>
        <taxon>Candidatus Handelsmaniibacteriota</taxon>
    </lineage>
</organism>
<comment type="subunit">
    <text evidence="10">Homohexamer; The oligomerization is ATP-dependent.</text>
</comment>
<dbReference type="InterPro" id="IPR036628">
    <property type="entry name" value="Clp_N_dom_sf"/>
</dbReference>
<evidence type="ECO:0000259" key="11">
    <source>
        <dbReference type="PROSITE" id="PS51903"/>
    </source>
</evidence>
<evidence type="ECO:0000313" key="13">
    <source>
        <dbReference type="Proteomes" id="UP000178606"/>
    </source>
</evidence>
<proteinExistence type="inferred from homology"/>
<dbReference type="CDD" id="cd00009">
    <property type="entry name" value="AAA"/>
    <property type="match status" value="1"/>
</dbReference>
<keyword evidence="5 10" id="KW-0175">Coiled coil</keyword>
<evidence type="ECO:0000256" key="4">
    <source>
        <dbReference type="ARBA" id="ARBA00022840"/>
    </source>
</evidence>
<dbReference type="GO" id="GO:0016887">
    <property type="term" value="F:ATP hydrolysis activity"/>
    <property type="evidence" value="ECO:0007669"/>
    <property type="project" value="InterPro"/>
</dbReference>
<dbReference type="InterPro" id="IPR019489">
    <property type="entry name" value="Clp_ATPase_C"/>
</dbReference>
<dbReference type="SUPFAM" id="SSF81923">
    <property type="entry name" value="Double Clp-N motif"/>
    <property type="match status" value="1"/>
</dbReference>
<dbReference type="FunFam" id="3.40.50.300:FF:000120">
    <property type="entry name" value="ATP-dependent chaperone ClpB"/>
    <property type="match status" value="1"/>
</dbReference>
<dbReference type="GO" id="GO:0005737">
    <property type="term" value="C:cytoplasm"/>
    <property type="evidence" value="ECO:0007669"/>
    <property type="project" value="UniProtKB-SubCell"/>
</dbReference>
<dbReference type="PROSITE" id="PS00871">
    <property type="entry name" value="CLPAB_2"/>
    <property type="match status" value="1"/>
</dbReference>
<comment type="function">
    <text evidence="10">Part of a stress-induced multi-chaperone system, it is involved in the recovery of the cell from heat-induced damage, in cooperation with DnaK, DnaJ and GrpE.</text>
</comment>
<keyword evidence="6 9" id="KW-0143">Chaperone</keyword>
<dbReference type="SMART" id="SM01086">
    <property type="entry name" value="ClpB_D2-small"/>
    <property type="match status" value="1"/>
</dbReference>
<keyword evidence="4 9" id="KW-0067">ATP-binding</keyword>
<dbReference type="InterPro" id="IPR041546">
    <property type="entry name" value="ClpA/ClpB_AAA_lid"/>
</dbReference>
<dbReference type="SMART" id="SM00382">
    <property type="entry name" value="AAA"/>
    <property type="match status" value="2"/>
</dbReference>
<keyword evidence="10" id="KW-0963">Cytoplasm</keyword>
<comment type="similarity">
    <text evidence="1 9">Belongs to the ClpA/ClpB family.</text>
</comment>